<feature type="active site" evidence="1">
    <location>
        <position position="324"/>
    </location>
</feature>
<dbReference type="Proteomes" id="UP000239724">
    <property type="component" value="Unassembled WGS sequence"/>
</dbReference>
<dbReference type="GO" id="GO:0016747">
    <property type="term" value="F:acyltransferase activity, transferring groups other than amino-acyl groups"/>
    <property type="evidence" value="ECO:0007669"/>
    <property type="project" value="InterPro"/>
</dbReference>
<dbReference type="PANTHER" id="PTHR32268:SF15">
    <property type="entry name" value="HOMOSERINE ACETYLTRANSFERASE FAMILY PROTEIN (AFU_ORTHOLOGUE AFUA_1G15350)"/>
    <property type="match status" value="1"/>
</dbReference>
<dbReference type="InterPro" id="IPR008220">
    <property type="entry name" value="HAT_MetX-like"/>
</dbReference>
<keyword evidence="4" id="KW-1185">Reference proteome</keyword>
<dbReference type="PIRSF" id="PIRSF000443">
    <property type="entry name" value="Homoser_Ac_trans"/>
    <property type="match status" value="1"/>
</dbReference>
<dbReference type="AlphaFoldDB" id="A0A2S6NIK6"/>
<dbReference type="EMBL" id="NHRY01000111">
    <property type="protein sequence ID" value="PPQ34447.1"/>
    <property type="molecule type" value="Genomic_DNA"/>
</dbReference>
<dbReference type="RefSeq" id="WP_104518887.1">
    <property type="nucleotide sequence ID" value="NZ_NHRY01000111.1"/>
</dbReference>
<sequence>MIENSYYSQEVHGPYELHDIGNLELEEGGTIRGCKLAVATFGSLNAAKDNAILIPTWYSGTSKIMEQVYIGKGRALDPDKYFIIAINQIGSGLSTSPHNTPAPGGMGNFPRVRIGDDVRAQHKLVTETFGLDSLALVVGGSMGAQQTYEWAVRYPDMVKRAAPIAGTAKNTVHDFLFTETLVDAITADPGFAGGFYKSSEDVREGLLRHAKMWAVMGWSTEFFQQQRYKALGFSSLDDFIINFMNAYFAVMDPNDLLCMAWKWQRGDVSRHTGGDLRAALGRIRALTFVMPMSSDMFFPVADCQAEWRLIPNAEFRPIETIDGHLALFGADPNALAQIDRHLTELLAREA</sequence>
<evidence type="ECO:0000313" key="3">
    <source>
        <dbReference type="EMBL" id="PPQ34447.1"/>
    </source>
</evidence>
<gene>
    <name evidence="3" type="ORF">CCS01_10935</name>
</gene>
<evidence type="ECO:0000313" key="4">
    <source>
        <dbReference type="Proteomes" id="UP000239724"/>
    </source>
</evidence>
<dbReference type="InterPro" id="IPR029058">
    <property type="entry name" value="AB_hydrolase_fold"/>
</dbReference>
<reference evidence="3 4" key="1">
    <citation type="journal article" date="2018" name="Arch. Microbiol.">
        <title>New insights into the metabolic potential of the phototrophic purple bacterium Rhodopila globiformis DSM 161(T) from its draft genome sequence and evidence for a vanadium-dependent nitrogenase.</title>
        <authorList>
            <person name="Imhoff J.F."/>
            <person name="Rahn T."/>
            <person name="Kunzel S."/>
            <person name="Neulinger S.C."/>
        </authorList>
    </citation>
    <scope>NUCLEOTIDE SEQUENCE [LARGE SCALE GENOMIC DNA]</scope>
    <source>
        <strain evidence="3 4">DSM 161</strain>
    </source>
</reference>
<protein>
    <recommendedName>
        <fullName evidence="2">AB hydrolase-1 domain-containing protein</fullName>
    </recommendedName>
</protein>
<feature type="domain" description="AB hydrolase-1" evidence="2">
    <location>
        <begin position="73"/>
        <end position="211"/>
    </location>
</feature>
<proteinExistence type="predicted"/>
<feature type="active site" evidence="1">
    <location>
        <position position="295"/>
    </location>
</feature>
<dbReference type="OrthoDB" id="9800754at2"/>
<organism evidence="3 4">
    <name type="scientific">Rhodopila globiformis</name>
    <name type="common">Rhodopseudomonas globiformis</name>
    <dbReference type="NCBI Taxonomy" id="1071"/>
    <lineage>
        <taxon>Bacteria</taxon>
        <taxon>Pseudomonadati</taxon>
        <taxon>Pseudomonadota</taxon>
        <taxon>Alphaproteobacteria</taxon>
        <taxon>Acetobacterales</taxon>
        <taxon>Acetobacteraceae</taxon>
        <taxon>Rhodopila</taxon>
    </lineage>
</organism>
<dbReference type="Gene3D" id="3.40.50.1820">
    <property type="entry name" value="alpha/beta hydrolase"/>
    <property type="match status" value="1"/>
</dbReference>
<dbReference type="NCBIfam" id="NF005757">
    <property type="entry name" value="PRK07581.1"/>
    <property type="match status" value="1"/>
</dbReference>
<dbReference type="InterPro" id="IPR000073">
    <property type="entry name" value="AB_hydrolase_1"/>
</dbReference>
<evidence type="ECO:0000259" key="2">
    <source>
        <dbReference type="Pfam" id="PF00561"/>
    </source>
</evidence>
<evidence type="ECO:0000256" key="1">
    <source>
        <dbReference type="PIRSR" id="PIRSR000443-1"/>
    </source>
</evidence>
<dbReference type="SUPFAM" id="SSF53474">
    <property type="entry name" value="alpha/beta-Hydrolases"/>
    <property type="match status" value="1"/>
</dbReference>
<name>A0A2S6NIK6_RHOGL</name>
<accession>A0A2S6NIK6</accession>
<dbReference type="PANTHER" id="PTHR32268">
    <property type="entry name" value="HOMOSERINE O-ACETYLTRANSFERASE"/>
    <property type="match status" value="1"/>
</dbReference>
<comment type="caution">
    <text evidence="3">The sequence shown here is derived from an EMBL/GenBank/DDBJ whole genome shotgun (WGS) entry which is preliminary data.</text>
</comment>
<feature type="active site" description="Nucleophile" evidence="1">
    <location>
        <position position="141"/>
    </location>
</feature>
<dbReference type="Pfam" id="PF00561">
    <property type="entry name" value="Abhydrolase_1"/>
    <property type="match status" value="1"/>
</dbReference>